<sequence>MRRFLFLMMLACFCNCTFAQSVVTGVVRDTTGTNLEGVIVRINADKATLGFARTAENGSYKITFKTDAKQITITAEAIGYEKAKKEIKNLSQACNFNLKEKSTALKEVVVKAPAIYQRGDTLSYNLASYIGKNDYTLKDAMKKLPGIEVGDKGSIKYLGKEISNFYINGMDLLGGRYNIATTNIPASFVNSVQVLNNHQAVKADKDVFSDNVAINVNMSNKAKFKPVGSYGVSLGAGKHTLYEVNGAGMLFKSNFQMLASLKAGNISQFALNEGTNHFDSKETVSTVSSLLGNISASTPPIEVDRYASPTDRLLSFNILRKIRKDVTLKGNVGYSYAKSQYDYSLTRSYTDAENNIVISQAYSPLSSVHRPSIQLEYKDNSDKTYLVNTLSGVGSFLTSELPTRENGTLFNQKQTMREFFLNNKFSTLWHHKDLRWSLTSVVSYQGSPMGKVALDKETKDAVVQNANGQSFRTENTLSLSKKHRNSRIYLPILLNYYMDKVQTTLHPMDESNDVSMQNLRVALAPQYEYSHFQYRYVLRLEVPVRMDYIAHRDHMIASSSGSWYFSVCPSMYCNYKLTSRSVLRTNIFYARTFGDILDFLKSPVRIDDTSMKMGSGILADNKSLNASLHYDYKIPLKMWFFNADILYNQERSNILASQDASNTLVTMSKIYAPNTAKSLIGQVGITKFIESIKTKISLNGGYQWRRQMTLQNGYQQKYTWKSLTFSPYLTSQPCKYVELDYNGMFAKTYLYAAYQNDSYLSQQHKVSLKIMPFDGFVFDTSTDIVKNELTKDVTKTMALLDMGLSYRKKAIKVSLDIRNILNQHQYGYSIYNSVNTFTYNYQLRGRECVCSVKLTI</sequence>
<evidence type="ECO:0000313" key="3">
    <source>
        <dbReference type="Proteomes" id="UP001205506"/>
    </source>
</evidence>
<gene>
    <name evidence="2" type="ORF">NNC68_04730</name>
</gene>
<keyword evidence="1" id="KW-0732">Signal</keyword>
<feature type="chain" id="PRO_5043677916" evidence="1">
    <location>
        <begin position="20"/>
        <end position="856"/>
    </location>
</feature>
<accession>A0AAW5I6D4</accession>
<feature type="signal peptide" evidence="1">
    <location>
        <begin position="1"/>
        <end position="19"/>
    </location>
</feature>
<comment type="caution">
    <text evidence="2">The sequence shown here is derived from an EMBL/GenBank/DDBJ whole genome shotgun (WGS) entry which is preliminary data.</text>
</comment>
<proteinExistence type="predicted"/>
<dbReference type="RefSeq" id="WP_254970183.1">
    <property type="nucleotide sequence ID" value="NZ_JANDWU010000005.1"/>
</dbReference>
<dbReference type="Gene3D" id="2.60.40.1120">
    <property type="entry name" value="Carboxypeptidase-like, regulatory domain"/>
    <property type="match status" value="1"/>
</dbReference>
<dbReference type="InterPro" id="IPR008969">
    <property type="entry name" value="CarboxyPept-like_regulatory"/>
</dbReference>
<keyword evidence="2" id="KW-0645">Protease</keyword>
<evidence type="ECO:0000313" key="2">
    <source>
        <dbReference type="EMBL" id="MCP9548783.1"/>
    </source>
</evidence>
<protein>
    <submittedName>
        <fullName evidence="2">Carboxypeptidase-like regulatory domain-containing protein</fullName>
    </submittedName>
</protein>
<dbReference type="AlphaFoldDB" id="A0AAW5I6D4"/>
<name>A0AAW5I6D4_9BACT</name>
<reference evidence="2" key="1">
    <citation type="submission" date="2022-07" db="EMBL/GenBank/DDBJ databases">
        <title>Prevotella copri.</title>
        <authorList>
            <person name="Yang C."/>
        </authorList>
    </citation>
    <scope>NUCLEOTIDE SEQUENCE</scope>
    <source>
        <strain evidence="2">HF1805</strain>
    </source>
</reference>
<organism evidence="2 3">
    <name type="scientific">Segatella copri</name>
    <dbReference type="NCBI Taxonomy" id="165179"/>
    <lineage>
        <taxon>Bacteria</taxon>
        <taxon>Pseudomonadati</taxon>
        <taxon>Bacteroidota</taxon>
        <taxon>Bacteroidia</taxon>
        <taxon>Bacteroidales</taxon>
        <taxon>Prevotellaceae</taxon>
        <taxon>Segatella</taxon>
    </lineage>
</organism>
<dbReference type="EMBL" id="JANDWU010000005">
    <property type="protein sequence ID" value="MCP9548783.1"/>
    <property type="molecule type" value="Genomic_DNA"/>
</dbReference>
<keyword evidence="2" id="KW-0121">Carboxypeptidase</keyword>
<dbReference type="Pfam" id="PF13715">
    <property type="entry name" value="CarbopepD_reg_2"/>
    <property type="match status" value="1"/>
</dbReference>
<evidence type="ECO:0000256" key="1">
    <source>
        <dbReference type="SAM" id="SignalP"/>
    </source>
</evidence>
<dbReference type="SUPFAM" id="SSF56935">
    <property type="entry name" value="Porins"/>
    <property type="match status" value="1"/>
</dbReference>
<dbReference type="SUPFAM" id="SSF49464">
    <property type="entry name" value="Carboxypeptidase regulatory domain-like"/>
    <property type="match status" value="1"/>
</dbReference>
<dbReference type="GO" id="GO:0004180">
    <property type="term" value="F:carboxypeptidase activity"/>
    <property type="evidence" value="ECO:0007669"/>
    <property type="project" value="UniProtKB-KW"/>
</dbReference>
<keyword evidence="2" id="KW-0378">Hydrolase</keyword>
<dbReference type="Proteomes" id="UP001205506">
    <property type="component" value="Unassembled WGS sequence"/>
</dbReference>